<evidence type="ECO:0000259" key="1">
    <source>
        <dbReference type="Pfam" id="PF13480"/>
    </source>
</evidence>
<dbReference type="AlphaFoldDB" id="A0A645AI12"/>
<dbReference type="InterPro" id="IPR038740">
    <property type="entry name" value="BioF2-like_GNAT_dom"/>
</dbReference>
<proteinExistence type="predicted"/>
<dbReference type="Pfam" id="PF13480">
    <property type="entry name" value="Acetyltransf_6"/>
    <property type="match status" value="1"/>
</dbReference>
<feature type="domain" description="BioF2-like acetyltransferase" evidence="1">
    <location>
        <begin position="160"/>
        <end position="310"/>
    </location>
</feature>
<sequence>MQFKIYNNIWSVKAYWLQLTLDKDNSIFQQYDFNKLFFIYRITSLSNIKKRNISCRFIVGIVKEEVKCIAPLVIDNENRKTLRLLGHGTNAGYLDYIYNDPSYVQPLHDFIKFKYQGFEFDYIFVPVTSPLANIMQSVDEYKNYAITYQSYVDYYAGLSKNTRQNIRTAYNRLTTDNKKFELKVLQTREEIKEETLKALNDLYQKRKQTWTGEVALVGVAKDIFLKRDVVYKAVKSLQNSIIGILYIDGYIASFFIGFTKGKNVCIPRLAIDSDFGRYSPGVVLILEYLKIKEDNNALMFDLCRGDEKYKTTLGGVCTMTYRLR</sequence>
<protein>
    <recommendedName>
        <fullName evidence="1">BioF2-like acetyltransferase domain-containing protein</fullName>
    </recommendedName>
</protein>
<evidence type="ECO:0000313" key="2">
    <source>
        <dbReference type="EMBL" id="MPM51921.1"/>
    </source>
</evidence>
<dbReference type="EMBL" id="VSSQ01013632">
    <property type="protein sequence ID" value="MPM51921.1"/>
    <property type="molecule type" value="Genomic_DNA"/>
</dbReference>
<accession>A0A645AI12</accession>
<organism evidence="2">
    <name type="scientific">bioreactor metagenome</name>
    <dbReference type="NCBI Taxonomy" id="1076179"/>
    <lineage>
        <taxon>unclassified sequences</taxon>
        <taxon>metagenomes</taxon>
        <taxon>ecological metagenomes</taxon>
    </lineage>
</organism>
<dbReference type="InterPro" id="IPR016181">
    <property type="entry name" value="Acyl_CoA_acyltransferase"/>
</dbReference>
<dbReference type="SUPFAM" id="SSF55729">
    <property type="entry name" value="Acyl-CoA N-acyltransferases (Nat)"/>
    <property type="match status" value="1"/>
</dbReference>
<dbReference type="Gene3D" id="3.40.630.30">
    <property type="match status" value="1"/>
</dbReference>
<name>A0A645AI12_9ZZZZ</name>
<comment type="caution">
    <text evidence="2">The sequence shown here is derived from an EMBL/GenBank/DDBJ whole genome shotgun (WGS) entry which is preliminary data.</text>
</comment>
<gene>
    <name evidence="2" type="ORF">SDC9_98673</name>
</gene>
<reference evidence="2" key="1">
    <citation type="submission" date="2019-08" db="EMBL/GenBank/DDBJ databases">
        <authorList>
            <person name="Kucharzyk K."/>
            <person name="Murdoch R.W."/>
            <person name="Higgins S."/>
            <person name="Loffler F."/>
        </authorList>
    </citation>
    <scope>NUCLEOTIDE SEQUENCE</scope>
</reference>